<reference evidence="1 2" key="1">
    <citation type="submission" date="2016-11" db="EMBL/GenBank/DDBJ databases">
        <authorList>
            <person name="Jaros S."/>
            <person name="Januszkiewicz K."/>
            <person name="Wedrychowicz H."/>
        </authorList>
    </citation>
    <scope>NUCLEOTIDE SEQUENCE [LARGE SCALE GENOMIC DNA]</scope>
    <source>
        <strain evidence="1 2">DSM 22153</strain>
    </source>
</reference>
<keyword evidence="2" id="KW-1185">Reference proteome</keyword>
<evidence type="ECO:0000313" key="2">
    <source>
        <dbReference type="Proteomes" id="UP000186002"/>
    </source>
</evidence>
<name>A0A1M7C1C9_9HYPH</name>
<dbReference type="Proteomes" id="UP000186002">
    <property type="component" value="Unassembled WGS sequence"/>
</dbReference>
<dbReference type="EMBL" id="FRBW01000001">
    <property type="protein sequence ID" value="SHL60987.1"/>
    <property type="molecule type" value="Genomic_DNA"/>
</dbReference>
<sequence length="66" mass="6692">MAAILRKDVTPAAGAAGEPGLLVCREVLKGGELLVKAVGTDFARSARSRIALAMSGSRISASLRPG</sequence>
<gene>
    <name evidence="1" type="ORF">SAMN05444272_1038</name>
</gene>
<organism evidence="1 2">
    <name type="scientific">Roseibium suaedae</name>
    <dbReference type="NCBI Taxonomy" id="735517"/>
    <lineage>
        <taxon>Bacteria</taxon>
        <taxon>Pseudomonadati</taxon>
        <taxon>Pseudomonadota</taxon>
        <taxon>Alphaproteobacteria</taxon>
        <taxon>Hyphomicrobiales</taxon>
        <taxon>Stappiaceae</taxon>
        <taxon>Roseibium</taxon>
    </lineage>
</organism>
<evidence type="ECO:0000313" key="1">
    <source>
        <dbReference type="EMBL" id="SHL60987.1"/>
    </source>
</evidence>
<accession>A0A1M7C1C9</accession>
<proteinExistence type="predicted"/>
<protein>
    <submittedName>
        <fullName evidence="1">Uncharacterized protein</fullName>
    </submittedName>
</protein>
<dbReference type="AlphaFoldDB" id="A0A1M7C1C9"/>